<evidence type="ECO:0000256" key="5">
    <source>
        <dbReference type="ARBA" id="ARBA00022679"/>
    </source>
</evidence>
<organism evidence="18 19">
    <name type="scientific">Eiseniibacteriota bacterium</name>
    <dbReference type="NCBI Taxonomy" id="2212470"/>
    <lineage>
        <taxon>Bacteria</taxon>
        <taxon>Candidatus Eiseniibacteriota</taxon>
    </lineage>
</organism>
<dbReference type="InterPro" id="IPR027417">
    <property type="entry name" value="P-loop_NTPase"/>
</dbReference>
<keyword evidence="9" id="KW-0067">ATP-binding</keyword>
<evidence type="ECO:0000256" key="2">
    <source>
        <dbReference type="ARBA" id="ARBA00008883"/>
    </source>
</evidence>
<evidence type="ECO:0000256" key="4">
    <source>
        <dbReference type="ARBA" id="ARBA00022519"/>
    </source>
</evidence>
<dbReference type="InterPro" id="IPR003856">
    <property type="entry name" value="LPS_length_determ_N"/>
</dbReference>
<evidence type="ECO:0000256" key="9">
    <source>
        <dbReference type="ARBA" id="ARBA00022840"/>
    </source>
</evidence>
<reference evidence="18" key="2">
    <citation type="journal article" date="2021" name="Microbiome">
        <title>Successional dynamics and alternative stable states in a saline activated sludge microbial community over 9 years.</title>
        <authorList>
            <person name="Wang Y."/>
            <person name="Ye J."/>
            <person name="Ju F."/>
            <person name="Liu L."/>
            <person name="Boyd J.A."/>
            <person name="Deng Y."/>
            <person name="Parks D.H."/>
            <person name="Jiang X."/>
            <person name="Yin X."/>
            <person name="Woodcroft B.J."/>
            <person name="Tyson G.W."/>
            <person name="Hugenholtz P."/>
            <person name="Polz M.F."/>
            <person name="Zhang T."/>
        </authorList>
    </citation>
    <scope>NUCLEOTIDE SEQUENCE</scope>
    <source>
        <strain evidence="18">HKST-UBA01</strain>
    </source>
</reference>
<dbReference type="EMBL" id="JAGQHR010000639">
    <property type="protein sequence ID" value="MCA9729301.1"/>
    <property type="molecule type" value="Genomic_DNA"/>
</dbReference>
<evidence type="ECO:0000256" key="7">
    <source>
        <dbReference type="ARBA" id="ARBA00022741"/>
    </source>
</evidence>
<evidence type="ECO:0000256" key="14">
    <source>
        <dbReference type="SAM" id="Coils"/>
    </source>
</evidence>
<gene>
    <name evidence="18" type="ORF">KC729_16555</name>
</gene>
<name>A0A956M185_UNCEI</name>
<evidence type="ECO:0000256" key="1">
    <source>
        <dbReference type="ARBA" id="ARBA00004429"/>
    </source>
</evidence>
<evidence type="ECO:0000256" key="15">
    <source>
        <dbReference type="SAM" id="Phobius"/>
    </source>
</evidence>
<feature type="domain" description="Polysaccharide chain length determinant N-terminal" evidence="16">
    <location>
        <begin position="9"/>
        <end position="108"/>
    </location>
</feature>
<feature type="transmembrane region" description="Helical" evidence="15">
    <location>
        <begin position="444"/>
        <end position="465"/>
    </location>
</feature>
<sequence>MQTDIQMRETVDLRNYLSLLWRRKWMVIVPTLVAGIAGFVITMPKIMRPLYRCSATLLIEQPANLTRDLEGLVASTSLQERLARLDSQVQSNEFLTQIIDNTGMRDDVATRRWAERNQKKYPDMTVDELVDLKLLRYLRQSIRIRAGAANQIEVAAVDYFPDRCYALVRNLSSAIIEANRSVQLEQLRTTAAFSNSQLLDYKRRLDEAEDRLETFKKSQANRDARPGLVDAGNLSRVQELRRQAADDEDRYQREAADARASLRSQGAAFGSLDDLLKTPELSGPLNEAAKLEKNYVRQSLLEVGQPGVNSQATAIQLARLISGMRDVLRNALSDDSGMSGDAAHAAENYLIAVAQSQLAETRLGEYDRYIGEYSQRVTSVPEADLELRRLEQEVESYRTLYSAFEQQIVTSKITEAYESSSAGERITVIEPPQRPIKPIKPKRVPMIVLSFFGGLILGTLGAFVVEHHDQSFRDVKDTEERLGVRVVGTIPNIDGVSREGSQPTPEREAQAAQALHQFLDDSPGYQEFRRTALALLRLDQGGPRSILITSARSGEGKSTASICLSLTLARELPHERVVLVDLDARKPMLSDRLGLDVEKPLEVATMLREQRWNDAALRNGILPNLTLLPMAPVREGAGELIAQERVRWLLGQLRERYDRIIIDSPPNLPVPDPLVLGPEVDAVLMVVKAGSTPRQTVRRSLDLQRSFKDNVYGILMNNVSEALPYYYSYKHYGYGYGKKAR</sequence>
<keyword evidence="5" id="KW-0808">Transferase</keyword>
<evidence type="ECO:0000313" key="19">
    <source>
        <dbReference type="Proteomes" id="UP000697710"/>
    </source>
</evidence>
<feature type="coiled-coil region" evidence="14">
    <location>
        <begin position="191"/>
        <end position="257"/>
    </location>
</feature>
<keyword evidence="14" id="KW-0175">Coiled coil</keyword>
<dbReference type="CDD" id="cd05387">
    <property type="entry name" value="BY-kinase"/>
    <property type="match status" value="1"/>
</dbReference>
<dbReference type="InterPro" id="IPR025669">
    <property type="entry name" value="AAA_dom"/>
</dbReference>
<keyword evidence="10 15" id="KW-1133">Transmembrane helix</keyword>
<evidence type="ECO:0000259" key="17">
    <source>
        <dbReference type="Pfam" id="PF13614"/>
    </source>
</evidence>
<keyword evidence="11 15" id="KW-0472">Membrane</keyword>
<feature type="domain" description="AAA" evidence="17">
    <location>
        <begin position="545"/>
        <end position="670"/>
    </location>
</feature>
<keyword evidence="12" id="KW-0829">Tyrosine-protein kinase</keyword>
<keyword evidence="6 15" id="KW-0812">Transmembrane</keyword>
<evidence type="ECO:0000256" key="3">
    <source>
        <dbReference type="ARBA" id="ARBA00022475"/>
    </source>
</evidence>
<dbReference type="InterPro" id="IPR005702">
    <property type="entry name" value="Wzc-like_C"/>
</dbReference>
<evidence type="ECO:0000256" key="10">
    <source>
        <dbReference type="ARBA" id="ARBA00022989"/>
    </source>
</evidence>
<dbReference type="Proteomes" id="UP000697710">
    <property type="component" value="Unassembled WGS sequence"/>
</dbReference>
<evidence type="ECO:0000256" key="12">
    <source>
        <dbReference type="ARBA" id="ARBA00023137"/>
    </source>
</evidence>
<keyword evidence="3" id="KW-1003">Cell membrane</keyword>
<feature type="transmembrane region" description="Helical" evidence="15">
    <location>
        <begin position="25"/>
        <end position="42"/>
    </location>
</feature>
<dbReference type="GO" id="GO:0005886">
    <property type="term" value="C:plasma membrane"/>
    <property type="evidence" value="ECO:0007669"/>
    <property type="project" value="UniProtKB-SubCell"/>
</dbReference>
<keyword evidence="8" id="KW-0418">Kinase</keyword>
<dbReference type="PANTHER" id="PTHR32309">
    <property type="entry name" value="TYROSINE-PROTEIN KINASE"/>
    <property type="match status" value="1"/>
</dbReference>
<comment type="similarity">
    <text evidence="2">Belongs to the etk/wzc family.</text>
</comment>
<protein>
    <submittedName>
        <fullName evidence="18">AAA family ATPase</fullName>
    </submittedName>
</protein>
<dbReference type="Pfam" id="PF02706">
    <property type="entry name" value="Wzz"/>
    <property type="match status" value="1"/>
</dbReference>
<evidence type="ECO:0000256" key="11">
    <source>
        <dbReference type="ARBA" id="ARBA00023136"/>
    </source>
</evidence>
<dbReference type="InterPro" id="IPR050445">
    <property type="entry name" value="Bact_polysacc_biosynth/exp"/>
</dbReference>
<comment type="subcellular location">
    <subcellularLocation>
        <location evidence="1">Cell inner membrane</location>
        <topology evidence="1">Multi-pass membrane protein</topology>
    </subcellularLocation>
</comment>
<evidence type="ECO:0000256" key="6">
    <source>
        <dbReference type="ARBA" id="ARBA00022692"/>
    </source>
</evidence>
<evidence type="ECO:0000313" key="18">
    <source>
        <dbReference type="EMBL" id="MCA9729301.1"/>
    </source>
</evidence>
<dbReference type="Pfam" id="PF13614">
    <property type="entry name" value="AAA_31"/>
    <property type="match status" value="1"/>
</dbReference>
<dbReference type="SUPFAM" id="SSF52540">
    <property type="entry name" value="P-loop containing nucleoside triphosphate hydrolases"/>
    <property type="match status" value="1"/>
</dbReference>
<evidence type="ECO:0000259" key="16">
    <source>
        <dbReference type="Pfam" id="PF02706"/>
    </source>
</evidence>
<comment type="caution">
    <text evidence="18">The sequence shown here is derived from an EMBL/GenBank/DDBJ whole genome shotgun (WGS) entry which is preliminary data.</text>
</comment>
<keyword evidence="7" id="KW-0547">Nucleotide-binding</keyword>
<proteinExistence type="inferred from homology"/>
<reference evidence="18" key="1">
    <citation type="submission" date="2020-04" db="EMBL/GenBank/DDBJ databases">
        <authorList>
            <person name="Zhang T."/>
        </authorList>
    </citation>
    <scope>NUCLEOTIDE SEQUENCE</scope>
    <source>
        <strain evidence="18">HKST-UBA01</strain>
    </source>
</reference>
<keyword evidence="4" id="KW-0997">Cell inner membrane</keyword>
<dbReference type="Gene3D" id="3.40.50.300">
    <property type="entry name" value="P-loop containing nucleotide triphosphate hydrolases"/>
    <property type="match status" value="1"/>
</dbReference>
<evidence type="ECO:0000256" key="8">
    <source>
        <dbReference type="ARBA" id="ARBA00022777"/>
    </source>
</evidence>
<accession>A0A956M185</accession>
<dbReference type="AlphaFoldDB" id="A0A956M185"/>
<evidence type="ECO:0000256" key="13">
    <source>
        <dbReference type="ARBA" id="ARBA00053015"/>
    </source>
</evidence>
<comment type="catalytic activity">
    <reaction evidence="13">
        <text>L-tyrosyl-[protein] + ATP = O-phospho-L-tyrosyl-[protein] + ADP + H(+)</text>
        <dbReference type="Rhea" id="RHEA:10596"/>
        <dbReference type="Rhea" id="RHEA-COMP:10136"/>
        <dbReference type="Rhea" id="RHEA-COMP:20101"/>
        <dbReference type="ChEBI" id="CHEBI:15378"/>
        <dbReference type="ChEBI" id="CHEBI:30616"/>
        <dbReference type="ChEBI" id="CHEBI:46858"/>
        <dbReference type="ChEBI" id="CHEBI:61978"/>
        <dbReference type="ChEBI" id="CHEBI:456216"/>
    </reaction>
</comment>
<feature type="coiled-coil region" evidence="14">
    <location>
        <begin position="380"/>
        <end position="407"/>
    </location>
</feature>
<dbReference type="PANTHER" id="PTHR32309:SF31">
    <property type="entry name" value="CAPSULAR EXOPOLYSACCHARIDE FAMILY"/>
    <property type="match status" value="1"/>
</dbReference>